<keyword evidence="4 6" id="KW-0949">S-adenosyl-L-methionine</keyword>
<name>A0A261FGV3_9BIFI</name>
<evidence type="ECO:0000256" key="6">
    <source>
        <dbReference type="PROSITE-ProRule" id="PRU01023"/>
    </source>
</evidence>
<dbReference type="CDD" id="cd02440">
    <property type="entry name" value="AdoMet_MTases"/>
    <property type="match status" value="1"/>
</dbReference>
<feature type="binding site" evidence="6">
    <location>
        <position position="372"/>
    </location>
    <ligand>
        <name>S-adenosyl-L-methionine</name>
        <dbReference type="ChEBI" id="CHEBI:59789"/>
    </ligand>
</feature>
<evidence type="ECO:0000256" key="7">
    <source>
        <dbReference type="SAM" id="MobiDB-lite"/>
    </source>
</evidence>
<dbReference type="AlphaFoldDB" id="A0A261FGV3"/>
<protein>
    <submittedName>
        <fullName evidence="9">NOL1/NOP2/sun family</fullName>
    </submittedName>
</protein>
<dbReference type="GO" id="GO:0003723">
    <property type="term" value="F:RNA binding"/>
    <property type="evidence" value="ECO:0007669"/>
    <property type="project" value="UniProtKB-UniRule"/>
</dbReference>
<dbReference type="InterPro" id="IPR029063">
    <property type="entry name" value="SAM-dependent_MTases_sf"/>
</dbReference>
<dbReference type="InterPro" id="IPR023267">
    <property type="entry name" value="RCMT"/>
</dbReference>
<feature type="binding site" evidence="6">
    <location>
        <position position="344"/>
    </location>
    <ligand>
        <name>S-adenosyl-L-methionine</name>
        <dbReference type="ChEBI" id="CHEBI:59789"/>
    </ligand>
</feature>
<dbReference type="Gene3D" id="3.40.50.150">
    <property type="entry name" value="Vaccinia Virus protein VP39"/>
    <property type="match status" value="1"/>
</dbReference>
<dbReference type="SUPFAM" id="SSF53335">
    <property type="entry name" value="S-adenosyl-L-methionine-dependent methyltransferases"/>
    <property type="match status" value="1"/>
</dbReference>
<dbReference type="PANTHER" id="PTHR22807">
    <property type="entry name" value="NOP2 YEAST -RELATED NOL1/NOP2/FMU SUN DOMAIN-CONTAINING"/>
    <property type="match status" value="1"/>
</dbReference>
<proteinExistence type="inferred from homology"/>
<keyword evidence="3 6" id="KW-0808">Transferase</keyword>
<feature type="binding site" evidence="6">
    <location>
        <begin position="319"/>
        <end position="325"/>
    </location>
    <ligand>
        <name>S-adenosyl-L-methionine</name>
        <dbReference type="ChEBI" id="CHEBI:59789"/>
    </ligand>
</feature>
<dbReference type="PRINTS" id="PR02008">
    <property type="entry name" value="RCMTFAMILY"/>
</dbReference>
<dbReference type="Proteomes" id="UP000216444">
    <property type="component" value="Unassembled WGS sequence"/>
</dbReference>
<feature type="region of interest" description="Disordered" evidence="7">
    <location>
        <begin position="1"/>
        <end position="37"/>
    </location>
</feature>
<dbReference type="GO" id="GO:0008173">
    <property type="term" value="F:RNA methyltransferase activity"/>
    <property type="evidence" value="ECO:0007669"/>
    <property type="project" value="InterPro"/>
</dbReference>
<dbReference type="InterPro" id="IPR049560">
    <property type="entry name" value="MeTrfase_RsmB-F_NOP2_cat"/>
</dbReference>
<dbReference type="RefSeq" id="WP_245819254.1">
    <property type="nucleotide sequence ID" value="NZ_MWWV01000004.1"/>
</dbReference>
<evidence type="ECO:0000256" key="4">
    <source>
        <dbReference type="ARBA" id="ARBA00022691"/>
    </source>
</evidence>
<feature type="binding site" evidence="6">
    <location>
        <position position="390"/>
    </location>
    <ligand>
        <name>S-adenosyl-L-methionine</name>
        <dbReference type="ChEBI" id="CHEBI:59789"/>
    </ligand>
</feature>
<dbReference type="SUPFAM" id="SSF48013">
    <property type="entry name" value="NusB-like"/>
    <property type="match status" value="1"/>
</dbReference>
<organism evidence="9 10">
    <name type="scientific">Bifidobacterium tissieri</name>
    <dbReference type="NCBI Taxonomy" id="1630162"/>
    <lineage>
        <taxon>Bacteria</taxon>
        <taxon>Bacillati</taxon>
        <taxon>Actinomycetota</taxon>
        <taxon>Actinomycetes</taxon>
        <taxon>Bifidobacteriales</taxon>
        <taxon>Bifidobacteriaceae</taxon>
        <taxon>Bifidobacterium</taxon>
    </lineage>
</organism>
<keyword evidence="2 6" id="KW-0489">Methyltransferase</keyword>
<feature type="active site" description="Nucleophile" evidence="6">
    <location>
        <position position="443"/>
    </location>
</feature>
<dbReference type="Pfam" id="PF01029">
    <property type="entry name" value="NusB"/>
    <property type="match status" value="1"/>
</dbReference>
<dbReference type="Pfam" id="PF01189">
    <property type="entry name" value="Methyltr_RsmB-F"/>
    <property type="match status" value="1"/>
</dbReference>
<dbReference type="InterPro" id="IPR006027">
    <property type="entry name" value="NusB_RsmB_TIM44"/>
</dbReference>
<keyword evidence="5 6" id="KW-0694">RNA-binding</keyword>
<evidence type="ECO:0000259" key="8">
    <source>
        <dbReference type="PROSITE" id="PS51686"/>
    </source>
</evidence>
<feature type="domain" description="SAM-dependent MTase RsmB/NOP-type" evidence="8">
    <location>
        <begin position="218"/>
        <end position="509"/>
    </location>
</feature>
<gene>
    <name evidence="9" type="ORF">BTIS_0741</name>
</gene>
<evidence type="ECO:0000256" key="5">
    <source>
        <dbReference type="ARBA" id="ARBA00022884"/>
    </source>
</evidence>
<dbReference type="Gene3D" id="1.10.940.10">
    <property type="entry name" value="NusB-like"/>
    <property type="match status" value="1"/>
</dbReference>
<dbReference type="GO" id="GO:0001510">
    <property type="term" value="P:RNA methylation"/>
    <property type="evidence" value="ECO:0007669"/>
    <property type="project" value="InterPro"/>
</dbReference>
<accession>A0A261FGV3</accession>
<dbReference type="PROSITE" id="PS51686">
    <property type="entry name" value="SAM_MT_RSMB_NOP"/>
    <property type="match status" value="1"/>
</dbReference>
<dbReference type="InterPro" id="IPR018314">
    <property type="entry name" value="RsmB/NOL1/NOP2-like_CS"/>
</dbReference>
<comment type="similarity">
    <text evidence="1 6">Belongs to the class I-like SAM-binding methyltransferase superfamily. RsmB/NOP family.</text>
</comment>
<evidence type="ECO:0000313" key="10">
    <source>
        <dbReference type="Proteomes" id="UP000216444"/>
    </source>
</evidence>
<dbReference type="GO" id="GO:0006355">
    <property type="term" value="P:regulation of DNA-templated transcription"/>
    <property type="evidence" value="ECO:0007669"/>
    <property type="project" value="InterPro"/>
</dbReference>
<dbReference type="PANTHER" id="PTHR22807:SF53">
    <property type="entry name" value="RIBOSOMAL RNA SMALL SUBUNIT METHYLTRANSFERASE B-RELATED"/>
    <property type="match status" value="1"/>
</dbReference>
<keyword evidence="10" id="KW-1185">Reference proteome</keyword>
<evidence type="ECO:0000256" key="1">
    <source>
        <dbReference type="ARBA" id="ARBA00007494"/>
    </source>
</evidence>
<evidence type="ECO:0000256" key="2">
    <source>
        <dbReference type="ARBA" id="ARBA00022603"/>
    </source>
</evidence>
<comment type="caution">
    <text evidence="9">The sequence shown here is derived from an EMBL/GenBank/DDBJ whole genome shotgun (WGS) entry which is preliminary data.</text>
</comment>
<sequence>MPEYVSRSGKRDSRRPGRPTNGSGRRRPANKPPADPRTVAYDVMSRVSASDSFVNLLLPRALAASGMDARGRAFATELVYGTQRWRGMIDAVIASAAKRRTDDIDAAVLDVLRIGAFQALFMNVPDHAAVSKSVDLARSKAGARSAGFVNAVMHKIVARNRQEWESIAVSRIDKSRPAERLAVRYSHPAWIVEELTNAWNVAGYEPQHDATTDPIAAMLAADNAAPDVTLVARPGLVSRDELIAQLPENAEHEPGRWSPYALRVHGVNPERLAYVRAGLAGVEDEGSQLAALALAYAPLEGGEDSEARTDRDHTWLDMCAGPGGKTALLGALAAQRHAVLNANEPSAHRAKLVRDNVRALPDGTIGDVWERDGREIGADHPDAFDRVLVDAPCSGLGSLRRRPEARWRKKPEDIVELAPIQRALLNSALDATRSGGVVAYVTCSPALDETRRIVDAVLAERKDAERLDAVAVLRAVNPALPLPAVPGDVQLFEHLHGTDQMFISLIRRR</sequence>
<dbReference type="InterPro" id="IPR035926">
    <property type="entry name" value="NusB-like_sf"/>
</dbReference>
<dbReference type="EMBL" id="MWWV01000004">
    <property type="protein sequence ID" value="OZG58372.1"/>
    <property type="molecule type" value="Genomic_DNA"/>
</dbReference>
<dbReference type="PROSITE" id="PS01153">
    <property type="entry name" value="NOL1_NOP2_SUN"/>
    <property type="match status" value="1"/>
</dbReference>
<evidence type="ECO:0000256" key="3">
    <source>
        <dbReference type="ARBA" id="ARBA00022679"/>
    </source>
</evidence>
<dbReference type="InterPro" id="IPR001678">
    <property type="entry name" value="MeTrfase_RsmB-F_NOP2_dom"/>
</dbReference>
<reference evidence="9 10" key="1">
    <citation type="journal article" date="2017" name="BMC Genomics">
        <title>Comparative genomic and phylogenomic analyses of the Bifidobacteriaceae family.</title>
        <authorList>
            <person name="Lugli G.A."/>
            <person name="Milani C."/>
            <person name="Turroni F."/>
            <person name="Duranti S."/>
            <person name="Mancabelli L."/>
            <person name="Mangifesta M."/>
            <person name="Ferrario C."/>
            <person name="Modesto M."/>
            <person name="Mattarelli P."/>
            <person name="Jiri K."/>
            <person name="van Sinderen D."/>
            <person name="Ventura M."/>
        </authorList>
    </citation>
    <scope>NUCLEOTIDE SEQUENCE [LARGE SCALE GENOMIC DNA]</scope>
    <source>
        <strain evidence="9 10">DSM 100201</strain>
    </source>
</reference>
<evidence type="ECO:0000313" key="9">
    <source>
        <dbReference type="EMBL" id="OZG58372.1"/>
    </source>
</evidence>